<organism evidence="2 3">
    <name type="scientific">Lasiosphaeria ovina</name>
    <dbReference type="NCBI Taxonomy" id="92902"/>
    <lineage>
        <taxon>Eukaryota</taxon>
        <taxon>Fungi</taxon>
        <taxon>Dikarya</taxon>
        <taxon>Ascomycota</taxon>
        <taxon>Pezizomycotina</taxon>
        <taxon>Sordariomycetes</taxon>
        <taxon>Sordariomycetidae</taxon>
        <taxon>Sordariales</taxon>
        <taxon>Lasiosphaeriaceae</taxon>
        <taxon>Lasiosphaeria</taxon>
    </lineage>
</organism>
<reference evidence="2" key="2">
    <citation type="submission" date="2023-06" db="EMBL/GenBank/DDBJ databases">
        <authorList>
            <consortium name="Lawrence Berkeley National Laboratory"/>
            <person name="Haridas S."/>
            <person name="Hensen N."/>
            <person name="Bonometti L."/>
            <person name="Westerberg I."/>
            <person name="Brannstrom I.O."/>
            <person name="Guillou S."/>
            <person name="Cros-Aarteil S."/>
            <person name="Calhoun S."/>
            <person name="Kuo A."/>
            <person name="Mondo S."/>
            <person name="Pangilinan J."/>
            <person name="Riley R."/>
            <person name="Labutti K."/>
            <person name="Andreopoulos B."/>
            <person name="Lipzen A."/>
            <person name="Chen C."/>
            <person name="Yanf M."/>
            <person name="Daum C."/>
            <person name="Ng V."/>
            <person name="Clum A."/>
            <person name="Steindorff A."/>
            <person name="Ohm R."/>
            <person name="Martin F."/>
            <person name="Silar P."/>
            <person name="Natvig D."/>
            <person name="Lalanne C."/>
            <person name="Gautier V."/>
            <person name="Ament-Velasquez S.L."/>
            <person name="Kruys A."/>
            <person name="Hutchinson M.I."/>
            <person name="Powell A.J."/>
            <person name="Barry K."/>
            <person name="Miller A.N."/>
            <person name="Grigoriev I.V."/>
            <person name="Debuchy R."/>
            <person name="Gladieux P."/>
            <person name="Thoren M.H."/>
            <person name="Johannesson H."/>
        </authorList>
    </citation>
    <scope>NUCLEOTIDE SEQUENCE</scope>
    <source>
        <strain evidence="2">CBS 958.72</strain>
    </source>
</reference>
<evidence type="ECO:0000256" key="1">
    <source>
        <dbReference type="SAM" id="Phobius"/>
    </source>
</evidence>
<proteinExistence type="predicted"/>
<feature type="transmembrane region" description="Helical" evidence="1">
    <location>
        <begin position="12"/>
        <end position="31"/>
    </location>
</feature>
<comment type="caution">
    <text evidence="2">The sequence shown here is derived from an EMBL/GenBank/DDBJ whole genome shotgun (WGS) entry which is preliminary data.</text>
</comment>
<gene>
    <name evidence="2" type="ORF">B0T24DRAFT_192247</name>
</gene>
<dbReference type="AlphaFoldDB" id="A0AAE0TUK0"/>
<feature type="transmembrane region" description="Helical" evidence="1">
    <location>
        <begin position="206"/>
        <end position="231"/>
    </location>
</feature>
<dbReference type="Proteomes" id="UP001287356">
    <property type="component" value="Unassembled WGS sequence"/>
</dbReference>
<protein>
    <submittedName>
        <fullName evidence="2">Uncharacterized protein</fullName>
    </submittedName>
</protein>
<keyword evidence="1" id="KW-0812">Transmembrane</keyword>
<keyword evidence="1" id="KW-1133">Transmembrane helix</keyword>
<reference evidence="2" key="1">
    <citation type="journal article" date="2023" name="Mol. Phylogenet. Evol.">
        <title>Genome-scale phylogeny and comparative genomics of the fungal order Sordariales.</title>
        <authorList>
            <person name="Hensen N."/>
            <person name="Bonometti L."/>
            <person name="Westerberg I."/>
            <person name="Brannstrom I.O."/>
            <person name="Guillou S."/>
            <person name="Cros-Aarteil S."/>
            <person name="Calhoun S."/>
            <person name="Haridas S."/>
            <person name="Kuo A."/>
            <person name="Mondo S."/>
            <person name="Pangilinan J."/>
            <person name="Riley R."/>
            <person name="LaButti K."/>
            <person name="Andreopoulos B."/>
            <person name="Lipzen A."/>
            <person name="Chen C."/>
            <person name="Yan M."/>
            <person name="Daum C."/>
            <person name="Ng V."/>
            <person name="Clum A."/>
            <person name="Steindorff A."/>
            <person name="Ohm R.A."/>
            <person name="Martin F."/>
            <person name="Silar P."/>
            <person name="Natvig D.O."/>
            <person name="Lalanne C."/>
            <person name="Gautier V."/>
            <person name="Ament-Velasquez S.L."/>
            <person name="Kruys A."/>
            <person name="Hutchinson M.I."/>
            <person name="Powell A.J."/>
            <person name="Barry K."/>
            <person name="Miller A.N."/>
            <person name="Grigoriev I.V."/>
            <person name="Debuchy R."/>
            <person name="Gladieux P."/>
            <person name="Hiltunen Thoren M."/>
            <person name="Johannesson H."/>
        </authorList>
    </citation>
    <scope>NUCLEOTIDE SEQUENCE</scope>
    <source>
        <strain evidence="2">CBS 958.72</strain>
    </source>
</reference>
<dbReference type="EMBL" id="JAULSN010000002">
    <property type="protein sequence ID" value="KAK3380377.1"/>
    <property type="molecule type" value="Genomic_DNA"/>
</dbReference>
<dbReference type="PROSITE" id="PS51257">
    <property type="entry name" value="PROKAR_LIPOPROTEIN"/>
    <property type="match status" value="1"/>
</dbReference>
<keyword evidence="3" id="KW-1185">Reference proteome</keyword>
<keyword evidence="1" id="KW-0472">Membrane</keyword>
<evidence type="ECO:0000313" key="2">
    <source>
        <dbReference type="EMBL" id="KAK3380377.1"/>
    </source>
</evidence>
<feature type="transmembrane region" description="Helical" evidence="1">
    <location>
        <begin position="122"/>
        <end position="147"/>
    </location>
</feature>
<name>A0AAE0TUK0_9PEZI</name>
<sequence length="277" mass="29209">MAPRPAWILKAPRVILVLVFPFISFILYLILLLGCITDSLSTISPVVVRSNGPVTVGGSAVRVDLRVGFWGVCFGPAPFDCTSSVSVSRSKSANDVAREIASDHGGGNVALANLALGLQANFAMLSGIFLLILLIADIIANLVQLYFNSRGTVVGELHTKAALWARSLDWAAAAGAVTSFTSYQTLVSVTPNLIRVLSPTPLTVTVGMMASNLFAAVVGTTIAGAAVNTFLTARDAAWDTRRALKARGQGPGASPGGIEMDTFKPVYRERPAYEVFP</sequence>
<evidence type="ECO:0000313" key="3">
    <source>
        <dbReference type="Proteomes" id="UP001287356"/>
    </source>
</evidence>
<accession>A0AAE0TUK0</accession>